<keyword evidence="5" id="KW-1185">Reference proteome</keyword>
<feature type="transmembrane region" description="Helical" evidence="2">
    <location>
        <begin position="89"/>
        <end position="108"/>
    </location>
</feature>
<feature type="transmembrane region" description="Helical" evidence="2">
    <location>
        <begin position="60"/>
        <end position="82"/>
    </location>
</feature>
<dbReference type="Proteomes" id="UP000517694">
    <property type="component" value="Unassembled WGS sequence"/>
</dbReference>
<reference evidence="4 5" key="1">
    <citation type="submission" date="2020-08" db="EMBL/GenBank/DDBJ databases">
        <title>Whole-Genome Sequence of French Clinical Streptomyces mexicanus Strain Q0842.</title>
        <authorList>
            <person name="Boxberger M."/>
            <person name="La Scola B."/>
        </authorList>
    </citation>
    <scope>NUCLEOTIDE SEQUENCE [LARGE SCALE GENOMIC DNA]</scope>
    <source>
        <strain evidence="4 5">Marseille-Q0842</strain>
    </source>
</reference>
<protein>
    <submittedName>
        <fullName evidence="4">EamA family transporter</fullName>
    </submittedName>
</protein>
<dbReference type="SUPFAM" id="SSF103481">
    <property type="entry name" value="Multidrug resistance efflux transporter EmrE"/>
    <property type="match status" value="2"/>
</dbReference>
<evidence type="ECO:0000313" key="5">
    <source>
        <dbReference type="Proteomes" id="UP000517694"/>
    </source>
</evidence>
<dbReference type="AlphaFoldDB" id="A0A7X1I0Q3"/>
<evidence type="ECO:0000256" key="1">
    <source>
        <dbReference type="ARBA" id="ARBA00007362"/>
    </source>
</evidence>
<dbReference type="InterPro" id="IPR000620">
    <property type="entry name" value="EamA_dom"/>
</dbReference>
<organism evidence="4 5">
    <name type="scientific">Streptomyces mexicanus</name>
    <dbReference type="NCBI Taxonomy" id="178566"/>
    <lineage>
        <taxon>Bacteria</taxon>
        <taxon>Bacillati</taxon>
        <taxon>Actinomycetota</taxon>
        <taxon>Actinomycetes</taxon>
        <taxon>Kitasatosporales</taxon>
        <taxon>Streptomycetaceae</taxon>
        <taxon>Streptomyces</taxon>
    </lineage>
</organism>
<accession>A0A7X1I0Q3</accession>
<keyword evidence="2" id="KW-0472">Membrane</keyword>
<feature type="transmembrane region" description="Helical" evidence="2">
    <location>
        <begin position="146"/>
        <end position="165"/>
    </location>
</feature>
<gene>
    <name evidence="4" type="ORF">H1R13_14235</name>
</gene>
<evidence type="ECO:0000259" key="3">
    <source>
        <dbReference type="Pfam" id="PF00892"/>
    </source>
</evidence>
<keyword evidence="2" id="KW-0812">Transmembrane</keyword>
<dbReference type="Pfam" id="PF00892">
    <property type="entry name" value="EamA"/>
    <property type="match status" value="1"/>
</dbReference>
<dbReference type="GO" id="GO:0016020">
    <property type="term" value="C:membrane"/>
    <property type="evidence" value="ECO:0007669"/>
    <property type="project" value="InterPro"/>
</dbReference>
<dbReference type="OrthoDB" id="68076at2"/>
<evidence type="ECO:0000256" key="2">
    <source>
        <dbReference type="SAM" id="Phobius"/>
    </source>
</evidence>
<dbReference type="EMBL" id="JACMHY010000005">
    <property type="protein sequence ID" value="MBC2866105.1"/>
    <property type="molecule type" value="Genomic_DNA"/>
</dbReference>
<feature type="domain" description="EamA" evidence="3">
    <location>
        <begin position="146"/>
        <end position="275"/>
    </location>
</feature>
<feature type="transmembrane region" description="Helical" evidence="2">
    <location>
        <begin position="261"/>
        <end position="277"/>
    </location>
</feature>
<feature type="transmembrane region" description="Helical" evidence="2">
    <location>
        <begin position="231"/>
        <end position="249"/>
    </location>
</feature>
<feature type="transmembrane region" description="Helical" evidence="2">
    <location>
        <begin position="204"/>
        <end position="225"/>
    </location>
</feature>
<keyword evidence="2" id="KW-1133">Transmembrane helix</keyword>
<sequence length="278" mass="27273">MIALLLALGSSLAYGCADFLGGLGARKAHVLRTVMVAAPSSLAVELLLWPVLGASFDPAALGWGAASGVASAAAFALLYRTLAIGPMNVLSPVTALVSAALPVAVGLLQGEHLGVAGLLGLPLALVAVVLVSAGHGAGSARPSRTALLLAFGAGAAIALQLIFLHQTPSGTGVAPLIIGRAVSSAVTLAAAGALYRRLGPEKPAYAISAAAGVLDSVANLLFLLAARSGDLTVVAVVTALYPAGTVLLARGVLAEPVHRSQLVGLGTAAVAVSLLALS</sequence>
<proteinExistence type="inferred from homology"/>
<feature type="transmembrane region" description="Helical" evidence="2">
    <location>
        <begin position="177"/>
        <end position="195"/>
    </location>
</feature>
<name>A0A7X1I0Q3_9ACTN</name>
<comment type="caution">
    <text evidence="4">The sequence shown here is derived from an EMBL/GenBank/DDBJ whole genome shotgun (WGS) entry which is preliminary data.</text>
</comment>
<dbReference type="InterPro" id="IPR037185">
    <property type="entry name" value="EmrE-like"/>
</dbReference>
<evidence type="ECO:0000313" key="4">
    <source>
        <dbReference type="EMBL" id="MBC2866105.1"/>
    </source>
</evidence>
<dbReference type="RefSeq" id="WP_159661914.1">
    <property type="nucleotide sequence ID" value="NZ_JACMHY010000005.1"/>
</dbReference>
<feature type="transmembrane region" description="Helical" evidence="2">
    <location>
        <begin position="114"/>
        <end position="134"/>
    </location>
</feature>
<comment type="similarity">
    <text evidence="1">Belongs to the EamA transporter family.</text>
</comment>